<name>A0A0W0G9L2_MONRR</name>
<dbReference type="Proteomes" id="UP000054988">
    <property type="component" value="Unassembled WGS sequence"/>
</dbReference>
<reference evidence="2 3" key="1">
    <citation type="submission" date="2015-12" db="EMBL/GenBank/DDBJ databases">
        <title>Draft genome sequence of Moniliophthora roreri, the causal agent of frosty pod rot of cacao.</title>
        <authorList>
            <person name="Aime M.C."/>
            <person name="Diaz-Valderrama J.R."/>
            <person name="Kijpornyongpan T."/>
            <person name="Phillips-Mora W."/>
        </authorList>
    </citation>
    <scope>NUCLEOTIDE SEQUENCE [LARGE SCALE GENOMIC DNA]</scope>
    <source>
        <strain evidence="2 3">MCA 2952</strain>
    </source>
</reference>
<evidence type="ECO:0000313" key="2">
    <source>
        <dbReference type="EMBL" id="KTB45236.1"/>
    </source>
</evidence>
<dbReference type="EMBL" id="LATX01000739">
    <property type="protein sequence ID" value="KTB45236.1"/>
    <property type="molecule type" value="Genomic_DNA"/>
</dbReference>
<organism evidence="2 3">
    <name type="scientific">Moniliophthora roreri</name>
    <name type="common">Frosty pod rot fungus</name>
    <name type="synonym">Monilia roreri</name>
    <dbReference type="NCBI Taxonomy" id="221103"/>
    <lineage>
        <taxon>Eukaryota</taxon>
        <taxon>Fungi</taxon>
        <taxon>Dikarya</taxon>
        <taxon>Basidiomycota</taxon>
        <taxon>Agaricomycotina</taxon>
        <taxon>Agaricomycetes</taxon>
        <taxon>Agaricomycetidae</taxon>
        <taxon>Agaricales</taxon>
        <taxon>Marasmiineae</taxon>
        <taxon>Marasmiaceae</taxon>
        <taxon>Moniliophthora</taxon>
    </lineage>
</organism>
<comment type="caution">
    <text evidence="2">The sequence shown here is derived from an EMBL/GenBank/DDBJ whole genome shotgun (WGS) entry which is preliminary data.</text>
</comment>
<gene>
    <name evidence="2" type="ORF">WG66_2164</name>
</gene>
<sequence length="903" mass="101877">MPITSSMKQIKAKRSPPPSNASNTSSATLVSVKDKFAAAQIIKATKEIGLDDLTGRDTTLKEETYTDYSSKIHLAQTSPCIFSIKKVLTRPMKAASTFMIGHRLSQIEYLQSMVAPEAFSVLYPVADVHAMWVDLLKSMRPHGHEVRIRAFKIVMAVIGSMEFEDLAVSATLLLPRMDFHLHVYDVLRSISQNVPHNMTWAHQSIQTESAERSTYLTAGSDAYFASFERHRFNKEDQTKSTFFPYSACILYLTRIASLGNRQHARTIVDIGIIPFLDSLRPHSPSFLSVVAILFHVLSKRLDPDRDKLAYGSIHTRLHALRELTKAIPSFVALERYSSPFDIRIAIQDAILSVESNPAPDRIPEWSSLQSTTQSPAVCRRLLGLHGLMPRIQCSGTRNRNSAAGEQWDHVLKLSHPLHNQSVREPAFRMIMSDIASVGTGDLAISVIALPSLARVHFHVNEVLSCIRQDLRESYHRANSDTYLEAGLDAYSLSLSNLKCLPSESIPKHLFHAPLLLYLAQIASLGNHVHSRILVEVGVLDFILHSHFKISPRLAIPEHTLESVLLLLGDDARRMIREPVAARLLLDILRLKLEVIRESAAYRAVELCLATLERQDRTDASFSRFREATRIMALEYCDDAVHAGKVFLRAYSFQNARDIALAAAERRRPKLDQILPSQSKTHNLPSTASHVAPKHESMEAQAKEIISRDLINQLAFEIEYLDTFSDPTVEAVRMALGIRTKTQTLQTYRKSTSLPVYEEKNVSQSTEGVSQDMLDTLLAQVLRGYYDPTLRAIGAPEIWPSHDEQHLRATSAPLIPSSPLPDTNTYSRRCSCSVCLRQEQKEKSKERSVPREDTKKTMPSSMEFIIRRNGVYFKDGGKEYLHHYILENLFSAEELGDYRRRMNR</sequence>
<feature type="region of interest" description="Disordered" evidence="1">
    <location>
        <begin position="1"/>
        <end position="26"/>
    </location>
</feature>
<proteinExistence type="predicted"/>
<protein>
    <submittedName>
        <fullName evidence="2">Uncharacterized protein</fullName>
    </submittedName>
</protein>
<accession>A0A0W0G9L2</accession>
<dbReference type="AlphaFoldDB" id="A0A0W0G9L2"/>
<evidence type="ECO:0000256" key="1">
    <source>
        <dbReference type="SAM" id="MobiDB-lite"/>
    </source>
</evidence>
<evidence type="ECO:0000313" key="3">
    <source>
        <dbReference type="Proteomes" id="UP000054988"/>
    </source>
</evidence>